<protein>
    <submittedName>
        <fullName evidence="6">Uncharacterized protein</fullName>
    </submittedName>
</protein>
<sequence>VVMVTISGPPGSGTSTLVDKIAQASGWDSLNGGDVFRTEAARRGLSVEDLSAVAKGDLDVDRALDVLLRELMSAEYSPEIIESRLSGWWAHQMGIDCLRVWVAVSEEERAHRIQNREGGDFEDCLKRSRQRQRDDMERYLTLYDIDLDDLSPYNLVVNADDKDENEVFAIVYAKLGL</sequence>
<reference evidence="6" key="1">
    <citation type="submission" date="2018-05" db="EMBL/GenBank/DDBJ databases">
        <authorList>
            <person name="Lanie J.A."/>
            <person name="Ng W.-L."/>
            <person name="Kazmierczak K.M."/>
            <person name="Andrzejewski T.M."/>
            <person name="Davidsen T.M."/>
            <person name="Wayne K.J."/>
            <person name="Tettelin H."/>
            <person name="Glass J.I."/>
            <person name="Rusch D."/>
            <person name="Podicherti R."/>
            <person name="Tsui H.-C.T."/>
            <person name="Winkler M.E."/>
        </authorList>
    </citation>
    <scope>NUCLEOTIDE SEQUENCE</scope>
</reference>
<name>A0A381T7W1_9ZZZZ</name>
<dbReference type="GO" id="GO:0005524">
    <property type="term" value="F:ATP binding"/>
    <property type="evidence" value="ECO:0007669"/>
    <property type="project" value="UniProtKB-KW"/>
</dbReference>
<dbReference type="Gene3D" id="3.40.50.300">
    <property type="entry name" value="P-loop containing nucleotide triphosphate hydrolases"/>
    <property type="match status" value="1"/>
</dbReference>
<organism evidence="6">
    <name type="scientific">marine metagenome</name>
    <dbReference type="NCBI Taxonomy" id="408172"/>
    <lineage>
        <taxon>unclassified sequences</taxon>
        <taxon>metagenomes</taxon>
        <taxon>ecological metagenomes</taxon>
    </lineage>
</organism>
<proteinExistence type="predicted"/>
<dbReference type="AlphaFoldDB" id="A0A381T7W1"/>
<keyword evidence="2" id="KW-0808">Transferase</keyword>
<accession>A0A381T7W1</accession>
<dbReference type="GO" id="GO:0016776">
    <property type="term" value="F:phosphotransferase activity, phosphate group as acceptor"/>
    <property type="evidence" value="ECO:0007669"/>
    <property type="project" value="InterPro"/>
</dbReference>
<evidence type="ECO:0000256" key="3">
    <source>
        <dbReference type="ARBA" id="ARBA00022741"/>
    </source>
</evidence>
<evidence type="ECO:0000256" key="4">
    <source>
        <dbReference type="ARBA" id="ARBA00022777"/>
    </source>
</evidence>
<dbReference type="GO" id="GO:0016301">
    <property type="term" value="F:kinase activity"/>
    <property type="evidence" value="ECO:0007669"/>
    <property type="project" value="UniProtKB-KW"/>
</dbReference>
<evidence type="ECO:0000256" key="2">
    <source>
        <dbReference type="ARBA" id="ARBA00022679"/>
    </source>
</evidence>
<evidence type="ECO:0000256" key="1">
    <source>
        <dbReference type="ARBA" id="ARBA00022490"/>
    </source>
</evidence>
<keyword evidence="5" id="KW-0067">ATP-binding</keyword>
<dbReference type="EMBL" id="UINC01003974">
    <property type="protein sequence ID" value="SVA10777.1"/>
    <property type="molecule type" value="Genomic_DNA"/>
</dbReference>
<evidence type="ECO:0000313" key="6">
    <source>
        <dbReference type="EMBL" id="SVA10777.1"/>
    </source>
</evidence>
<evidence type="ECO:0000256" key="5">
    <source>
        <dbReference type="ARBA" id="ARBA00022840"/>
    </source>
</evidence>
<dbReference type="Pfam" id="PF13207">
    <property type="entry name" value="AAA_17"/>
    <property type="match status" value="1"/>
</dbReference>
<feature type="non-terminal residue" evidence="6">
    <location>
        <position position="1"/>
    </location>
</feature>
<dbReference type="InterPro" id="IPR011892">
    <property type="entry name" value="Cyt_kin_arch"/>
</dbReference>
<gene>
    <name evidence="6" type="ORF">METZ01_LOCUS63631</name>
</gene>
<keyword evidence="3" id="KW-0547">Nucleotide-binding</keyword>
<dbReference type="NCBIfam" id="TIGR02173">
    <property type="entry name" value="cyt_kin_arch"/>
    <property type="match status" value="1"/>
</dbReference>
<keyword evidence="4" id="KW-0418">Kinase</keyword>
<keyword evidence="1" id="KW-0963">Cytoplasm</keyword>
<dbReference type="InterPro" id="IPR027417">
    <property type="entry name" value="P-loop_NTPase"/>
</dbReference>
<dbReference type="SUPFAM" id="SSF52540">
    <property type="entry name" value="P-loop containing nucleoside triphosphate hydrolases"/>
    <property type="match status" value="1"/>
</dbReference>
<dbReference type="GO" id="GO:0006139">
    <property type="term" value="P:nucleobase-containing compound metabolic process"/>
    <property type="evidence" value="ECO:0007669"/>
    <property type="project" value="InterPro"/>
</dbReference>